<dbReference type="SUPFAM" id="SSF49373">
    <property type="entry name" value="Invasin/intimin cell-adhesion fragments"/>
    <property type="match status" value="1"/>
</dbReference>
<dbReference type="EMBL" id="BMDO01000018">
    <property type="protein sequence ID" value="GGI52788.1"/>
    <property type="molecule type" value="Genomic_DNA"/>
</dbReference>
<accession>A0A917N3C4</accession>
<dbReference type="Gene3D" id="2.60.120.260">
    <property type="entry name" value="Galactose-binding domain-like"/>
    <property type="match status" value="2"/>
</dbReference>
<feature type="domain" description="Glycoside hydrolase family 2" evidence="8">
    <location>
        <begin position="685"/>
        <end position="747"/>
    </location>
</feature>
<dbReference type="GO" id="GO:0004553">
    <property type="term" value="F:hydrolase activity, hydrolyzing O-glycosyl compounds"/>
    <property type="evidence" value="ECO:0007669"/>
    <property type="project" value="InterPro"/>
</dbReference>
<dbReference type="Pfam" id="PF00703">
    <property type="entry name" value="Glyco_hydro_2"/>
    <property type="match status" value="1"/>
</dbReference>
<dbReference type="InterPro" id="IPR008964">
    <property type="entry name" value="Invasin/intimin_cell_adhesion"/>
</dbReference>
<sequence>MLVAFKVSAQTKVPPREHLLMDFGWRFAFGHPFDTNKDFGNATGYFSYLAKTGYGDGAAAADFDDRSWRKLNLPHDWAVEQPFSEKASYSHGFKAIGRNFPDASIGWYRKTFTIPASDEGRQISVAFDGVYRNAIVWINGHYLGTNASGYLGFEYNISSYLNYGGENVIAVRADATMEEGWFYEGAGIYRHVWLNKTNLLHVATEGTFVTATVRPGVAVVKIKADVINEGNARQSIIIKQTVVNAEGKAVASSTGKSVYLSSLQNKEVADSIVIPNPQLWSIEKPYLYKVLTEVSSGGIIEDKYETTFGIRTIRFDANEGFFLNGKHIKIKGTNNHQDHAGVGSAMPDALQDFRIKALKSMGANAYRCSHNPPTPELLEACDRLGMLVIDENRLMGTASTELGDMKRLMMRDRNHPSVISWSIGNEEWGIEGNITGARIAATMQQYVKSLDTTRFVTAAVSGGWGNGISTTIDVMGYNYITHGSTDEQHHKFPSQRSWGTEEGSTHASRGIYFTDKAKQQIAAYDRRPNQDFVSIEDGWKHYAQRPYLAGMFIWTGFDYRGEPTPYQWPSTGSYFGMLDQCGFPKDNVYYLRSWWTYLPTLHLLPHWNWMGKEGQMIPVWAYSNCTEVELFLNKRSLGKKSMPVNGHLEWQVAYQPGQLEAVGYRDGKIFLRDVVKSTGSATQVDLQSDKTSLIANNRDVAILTVDVKDKNKLHVPDADNEVRFSVTGPGKIIGVGNGDPTSHEPDQYIETIRTASINNLRERNIESIDIPAATIAAYPETDFSPAFQQDRNKEFAASVKALAYRGSFELPQNLDQATIRFFYRSIGKQQTIYINGKQITANTAYSKKGNTFVLDKTVIKPGKNTITIIAVPLTKQNSWDIINMDPGLIQLVNPAPVWKRKLFSGLAQVIVQSTGTSGDIIFTAAANGLKSKSFIIKSAPPKLLRAHVEE</sequence>
<name>A0A917N3C4_9SPHI</name>
<keyword evidence="2" id="KW-0378">Hydrolase</keyword>
<feature type="domain" description="Glycoside hydrolase family 2 catalytic" evidence="5">
    <location>
        <begin position="319"/>
        <end position="476"/>
    </location>
</feature>
<evidence type="ECO:0000259" key="6">
    <source>
        <dbReference type="Pfam" id="PF02837"/>
    </source>
</evidence>
<feature type="domain" description="DUF4982" evidence="7">
    <location>
        <begin position="614"/>
        <end position="668"/>
    </location>
</feature>
<dbReference type="RefSeq" id="WP_229747232.1">
    <property type="nucleotide sequence ID" value="NZ_BMDO01000018.1"/>
</dbReference>
<organism evidence="9 10">
    <name type="scientific">Mucilaginibacter galii</name>
    <dbReference type="NCBI Taxonomy" id="2005073"/>
    <lineage>
        <taxon>Bacteria</taxon>
        <taxon>Pseudomonadati</taxon>
        <taxon>Bacteroidota</taxon>
        <taxon>Sphingobacteriia</taxon>
        <taxon>Sphingobacteriales</taxon>
        <taxon>Sphingobacteriaceae</taxon>
        <taxon>Mucilaginibacter</taxon>
    </lineage>
</organism>
<dbReference type="PANTHER" id="PTHR42732:SF1">
    <property type="entry name" value="BETA-MANNOSIDASE"/>
    <property type="match status" value="1"/>
</dbReference>
<dbReference type="InterPro" id="IPR023232">
    <property type="entry name" value="Glyco_hydro_2_AS"/>
</dbReference>
<dbReference type="Gene3D" id="2.60.40.10">
    <property type="entry name" value="Immunoglobulins"/>
    <property type="match status" value="3"/>
</dbReference>
<evidence type="ECO:0000259" key="5">
    <source>
        <dbReference type="Pfam" id="PF02836"/>
    </source>
</evidence>
<evidence type="ECO:0000259" key="4">
    <source>
        <dbReference type="Pfam" id="PF00703"/>
    </source>
</evidence>
<dbReference type="SUPFAM" id="SSF49785">
    <property type="entry name" value="Galactose-binding domain-like"/>
    <property type="match status" value="1"/>
</dbReference>
<dbReference type="InterPro" id="IPR006104">
    <property type="entry name" value="Glyco_hydro_2_N"/>
</dbReference>
<dbReference type="InterPro" id="IPR006102">
    <property type="entry name" value="Ig-like_GH2"/>
</dbReference>
<dbReference type="InterPro" id="IPR006103">
    <property type="entry name" value="Glyco_hydro_2_cat"/>
</dbReference>
<evidence type="ECO:0000256" key="3">
    <source>
        <dbReference type="ARBA" id="ARBA00023295"/>
    </source>
</evidence>
<evidence type="ECO:0000256" key="2">
    <source>
        <dbReference type="ARBA" id="ARBA00022801"/>
    </source>
</evidence>
<evidence type="ECO:0000313" key="9">
    <source>
        <dbReference type="EMBL" id="GGI52788.1"/>
    </source>
</evidence>
<reference evidence="9" key="1">
    <citation type="journal article" date="2014" name="Int. J. Syst. Evol. Microbiol.">
        <title>Complete genome sequence of Corynebacterium casei LMG S-19264T (=DSM 44701T), isolated from a smear-ripened cheese.</title>
        <authorList>
            <consortium name="US DOE Joint Genome Institute (JGI-PGF)"/>
            <person name="Walter F."/>
            <person name="Albersmeier A."/>
            <person name="Kalinowski J."/>
            <person name="Ruckert C."/>
        </authorList>
    </citation>
    <scope>NUCLEOTIDE SEQUENCE</scope>
    <source>
        <strain evidence="9">CCM 8711</strain>
    </source>
</reference>
<dbReference type="Pfam" id="PF16355">
    <property type="entry name" value="DUF4982"/>
    <property type="match status" value="1"/>
</dbReference>
<dbReference type="Gene3D" id="3.20.20.80">
    <property type="entry name" value="Glycosidases"/>
    <property type="match status" value="1"/>
</dbReference>
<dbReference type="Proteomes" id="UP000662074">
    <property type="component" value="Unassembled WGS sequence"/>
</dbReference>
<dbReference type="Pfam" id="PF02836">
    <property type="entry name" value="Glyco_hydro_2_C"/>
    <property type="match status" value="1"/>
</dbReference>
<dbReference type="PROSITE" id="PS00608">
    <property type="entry name" value="GLYCOSYL_HYDROL_F2_2"/>
    <property type="match status" value="1"/>
</dbReference>
<reference evidence="9" key="2">
    <citation type="submission" date="2020-09" db="EMBL/GenBank/DDBJ databases">
        <authorList>
            <person name="Sun Q."/>
            <person name="Sedlacek I."/>
        </authorList>
    </citation>
    <scope>NUCLEOTIDE SEQUENCE</scope>
    <source>
        <strain evidence="9">CCM 8711</strain>
    </source>
</reference>
<dbReference type="AlphaFoldDB" id="A0A917N3C4"/>
<dbReference type="InterPro" id="IPR032311">
    <property type="entry name" value="DUF4982"/>
</dbReference>
<evidence type="ECO:0000313" key="10">
    <source>
        <dbReference type="Proteomes" id="UP000662074"/>
    </source>
</evidence>
<feature type="domain" description="Glycoside hydrolase family 2 immunoglobulin-like beta-sandwich" evidence="4">
    <location>
        <begin position="206"/>
        <end position="311"/>
    </location>
</feature>
<dbReference type="SUPFAM" id="SSF51445">
    <property type="entry name" value="(Trans)glycosidases"/>
    <property type="match status" value="1"/>
</dbReference>
<dbReference type="NCBIfam" id="NF041462">
    <property type="entry name" value="GalA"/>
    <property type="match status" value="1"/>
</dbReference>
<gene>
    <name evidence="9" type="primary">bga</name>
    <name evidence="9" type="ORF">GCM10011425_40000</name>
</gene>
<evidence type="ECO:0000259" key="8">
    <source>
        <dbReference type="Pfam" id="PF18565"/>
    </source>
</evidence>
<protein>
    <submittedName>
        <fullName evidence="9">Beta-galactosidase</fullName>
    </submittedName>
</protein>
<feature type="domain" description="Glycosyl hydrolases family 2 sugar binding" evidence="6">
    <location>
        <begin position="102"/>
        <end position="196"/>
    </location>
</feature>
<dbReference type="Pfam" id="PF18565">
    <property type="entry name" value="Glyco_hydro2_C5"/>
    <property type="match status" value="1"/>
</dbReference>
<dbReference type="InterPro" id="IPR006101">
    <property type="entry name" value="Glyco_hydro_2"/>
</dbReference>
<keyword evidence="10" id="KW-1185">Reference proteome</keyword>
<dbReference type="InterPro" id="IPR008979">
    <property type="entry name" value="Galactose-bd-like_sf"/>
</dbReference>
<dbReference type="Pfam" id="PF02837">
    <property type="entry name" value="Glyco_hydro_2_N"/>
    <property type="match status" value="1"/>
</dbReference>
<dbReference type="InterPro" id="IPR017853">
    <property type="entry name" value="GH"/>
</dbReference>
<keyword evidence="3" id="KW-0326">Glycosidase</keyword>
<comment type="similarity">
    <text evidence="1">Belongs to the glycosyl hydrolase 2 family.</text>
</comment>
<dbReference type="InterPro" id="IPR036156">
    <property type="entry name" value="Beta-gal/glucu_dom_sf"/>
</dbReference>
<dbReference type="PRINTS" id="PR00132">
    <property type="entry name" value="GLHYDRLASE2"/>
</dbReference>
<evidence type="ECO:0000259" key="7">
    <source>
        <dbReference type="Pfam" id="PF16355"/>
    </source>
</evidence>
<evidence type="ECO:0000256" key="1">
    <source>
        <dbReference type="ARBA" id="ARBA00007401"/>
    </source>
</evidence>
<dbReference type="InterPro" id="IPR040605">
    <property type="entry name" value="Glyco_hydro2_dom5"/>
</dbReference>
<dbReference type="GO" id="GO:0005975">
    <property type="term" value="P:carbohydrate metabolic process"/>
    <property type="evidence" value="ECO:0007669"/>
    <property type="project" value="InterPro"/>
</dbReference>
<dbReference type="InterPro" id="IPR013783">
    <property type="entry name" value="Ig-like_fold"/>
</dbReference>
<proteinExistence type="inferred from homology"/>
<dbReference type="InterPro" id="IPR051913">
    <property type="entry name" value="GH2_Domain-Containing"/>
</dbReference>
<dbReference type="PANTHER" id="PTHR42732">
    <property type="entry name" value="BETA-GALACTOSIDASE"/>
    <property type="match status" value="1"/>
</dbReference>
<dbReference type="InterPro" id="IPR048230">
    <property type="entry name" value="GalA-like"/>
</dbReference>
<dbReference type="SUPFAM" id="SSF49303">
    <property type="entry name" value="beta-Galactosidase/glucuronidase domain"/>
    <property type="match status" value="1"/>
</dbReference>
<comment type="caution">
    <text evidence="9">The sequence shown here is derived from an EMBL/GenBank/DDBJ whole genome shotgun (WGS) entry which is preliminary data.</text>
</comment>